<reference evidence="2 3" key="1">
    <citation type="submission" date="2019-03" db="EMBL/GenBank/DDBJ databases">
        <title>Genomic Encyclopedia of Type Strains, Phase IV (KMG-IV): sequencing the most valuable type-strain genomes for metagenomic binning, comparative biology and taxonomic classification.</title>
        <authorList>
            <person name="Goeker M."/>
        </authorList>
    </citation>
    <scope>NUCLEOTIDE SEQUENCE [LARGE SCALE GENOMIC DNA]</scope>
    <source>
        <strain evidence="2 3">DSM 45765</strain>
    </source>
</reference>
<keyword evidence="1" id="KW-1133">Transmembrane helix</keyword>
<feature type="transmembrane region" description="Helical" evidence="1">
    <location>
        <begin position="133"/>
        <end position="152"/>
    </location>
</feature>
<dbReference type="OrthoDB" id="4251131at2"/>
<feature type="transmembrane region" description="Helical" evidence="1">
    <location>
        <begin position="79"/>
        <end position="97"/>
    </location>
</feature>
<name>A0A4R2RAQ4_9PSEU</name>
<keyword evidence="1" id="KW-0812">Transmembrane</keyword>
<accession>A0A4R2RAQ4</accession>
<dbReference type="Pfam" id="PF08592">
    <property type="entry name" value="Anthrone_oxy"/>
    <property type="match status" value="1"/>
</dbReference>
<organism evidence="2 3">
    <name type="scientific">Tamaricihabitans halophyticus</name>
    <dbReference type="NCBI Taxonomy" id="1262583"/>
    <lineage>
        <taxon>Bacteria</taxon>
        <taxon>Bacillati</taxon>
        <taxon>Actinomycetota</taxon>
        <taxon>Actinomycetes</taxon>
        <taxon>Pseudonocardiales</taxon>
        <taxon>Pseudonocardiaceae</taxon>
        <taxon>Tamaricihabitans</taxon>
    </lineage>
</organism>
<feature type="transmembrane region" description="Helical" evidence="1">
    <location>
        <begin position="6"/>
        <end position="31"/>
    </location>
</feature>
<dbReference type="EMBL" id="SLXQ01000001">
    <property type="protein sequence ID" value="TCP56791.1"/>
    <property type="molecule type" value="Genomic_DNA"/>
</dbReference>
<evidence type="ECO:0000313" key="2">
    <source>
        <dbReference type="EMBL" id="TCP56791.1"/>
    </source>
</evidence>
<dbReference type="InterPro" id="IPR013901">
    <property type="entry name" value="Anthrone_oxy"/>
</dbReference>
<protein>
    <submittedName>
        <fullName evidence="2">Uncharacterized protein DUF1772</fullName>
    </submittedName>
</protein>
<feature type="transmembrane region" description="Helical" evidence="1">
    <location>
        <begin position="52"/>
        <end position="73"/>
    </location>
</feature>
<gene>
    <name evidence="2" type="ORF">EV191_101737</name>
</gene>
<keyword evidence="1" id="KW-0472">Membrane</keyword>
<comment type="caution">
    <text evidence="2">The sequence shown here is derived from an EMBL/GenBank/DDBJ whole genome shotgun (WGS) entry which is preliminary data.</text>
</comment>
<dbReference type="Proteomes" id="UP000294911">
    <property type="component" value="Unassembled WGS sequence"/>
</dbReference>
<keyword evidence="3" id="KW-1185">Reference proteome</keyword>
<dbReference type="AlphaFoldDB" id="A0A4R2RAQ4"/>
<evidence type="ECO:0000313" key="3">
    <source>
        <dbReference type="Proteomes" id="UP000294911"/>
    </source>
</evidence>
<sequence length="153" mass="16514">MHEMLIPVVLLCNGLAAGVLMGTLLGGWPLLDTLSATDYVHAHAFFSTRYDPFMPICLVVTVVVDGTLVFANLGTVSSALFAVAGLLAAATVIISLTKNVPVNRWVRTLDPARLPDDFDERDPRRHWGVWNRARATFTTAALLANCVALGLVL</sequence>
<evidence type="ECO:0000256" key="1">
    <source>
        <dbReference type="SAM" id="Phobius"/>
    </source>
</evidence>
<proteinExistence type="predicted"/>